<dbReference type="PANTHER" id="PTHR32401">
    <property type="entry name" value="CONCANAVALIN A-LIKE LECTIN FAMILY PROTEIN"/>
    <property type="match status" value="1"/>
</dbReference>
<organism evidence="7">
    <name type="scientific">Lotus japonicus</name>
    <name type="common">Lotus corniculatus var. japonicus</name>
    <dbReference type="NCBI Taxonomy" id="34305"/>
    <lineage>
        <taxon>Eukaryota</taxon>
        <taxon>Viridiplantae</taxon>
        <taxon>Streptophyta</taxon>
        <taxon>Embryophyta</taxon>
        <taxon>Tracheophyta</taxon>
        <taxon>Spermatophyta</taxon>
        <taxon>Magnoliopsida</taxon>
        <taxon>eudicotyledons</taxon>
        <taxon>Gunneridae</taxon>
        <taxon>Pentapetalae</taxon>
        <taxon>rosids</taxon>
        <taxon>fabids</taxon>
        <taxon>Fabales</taxon>
        <taxon>Fabaceae</taxon>
        <taxon>Papilionoideae</taxon>
        <taxon>50 kb inversion clade</taxon>
        <taxon>NPAAA clade</taxon>
        <taxon>Hologalegina</taxon>
        <taxon>robinioid clade</taxon>
        <taxon>Loteae</taxon>
        <taxon>Lotus</taxon>
    </lineage>
</organism>
<dbReference type="EMBL" id="BT138240">
    <property type="protein sequence ID" value="AFK38035.1"/>
    <property type="molecule type" value="mRNA"/>
</dbReference>
<sequence length="272" mass="29450">MASLRSCFLPMPMLFLTTLLFFMNKVVDSTESLSFSFSEFIPSQQDLVFQGDSSVSSTGRLQLTVVKDGRPISSTGRALYAAPVRIWDNKTGNVASFVTSFSFIINAPNTTADGLAFFLAPVDTQLQNSGGFLGLYPNQDESKSYQVVAVEFDTFLNSWDSTTPHIGIDVNSIKSLIVGSWDFQNGQVANVVISYQASTKQLTASLVYPSGLARIISAMVDLKSVLPEFVRVGFSASSGAFVESHDVLSWSFQSKLPAGSKGVAAFNKVLRT</sequence>
<evidence type="ECO:0000256" key="2">
    <source>
        <dbReference type="ARBA" id="ARBA00022723"/>
    </source>
</evidence>
<keyword evidence="5" id="KW-0732">Signal</keyword>
<comment type="similarity">
    <text evidence="1">Belongs to the leguminous lectin family.</text>
</comment>
<dbReference type="InterPro" id="IPR050258">
    <property type="entry name" value="Leguminous_Lectin"/>
</dbReference>
<dbReference type="AlphaFoldDB" id="I3SCP3"/>
<keyword evidence="4" id="KW-0106">Calcium</keyword>
<evidence type="ECO:0000259" key="6">
    <source>
        <dbReference type="Pfam" id="PF00139"/>
    </source>
</evidence>
<dbReference type="InterPro" id="IPR001220">
    <property type="entry name" value="Legume_lectin_dom"/>
</dbReference>
<feature type="signal peptide" evidence="5">
    <location>
        <begin position="1"/>
        <end position="29"/>
    </location>
</feature>
<dbReference type="OMA" id="SWGLANG"/>
<feature type="chain" id="PRO_5003678646" description="Legume lectin domain-containing protein" evidence="5">
    <location>
        <begin position="30"/>
        <end position="272"/>
    </location>
</feature>
<dbReference type="PIRSF" id="PIRSF002690">
    <property type="entry name" value="L-type_lectin_plant"/>
    <property type="match status" value="1"/>
</dbReference>
<evidence type="ECO:0000256" key="1">
    <source>
        <dbReference type="ARBA" id="ARBA00007606"/>
    </source>
</evidence>
<reference evidence="7" key="1">
    <citation type="submission" date="2012-05" db="EMBL/GenBank/DDBJ databases">
        <authorList>
            <person name="Krishnakumar V."/>
            <person name="Cheung F."/>
            <person name="Xiao Y."/>
            <person name="Chan A."/>
            <person name="Moskal W.A."/>
            <person name="Town C.D."/>
        </authorList>
    </citation>
    <scope>NUCLEOTIDE SEQUENCE</scope>
</reference>
<dbReference type="Gene3D" id="2.60.120.200">
    <property type="match status" value="1"/>
</dbReference>
<dbReference type="SUPFAM" id="SSF49899">
    <property type="entry name" value="Concanavalin A-like lectins/glucanases"/>
    <property type="match status" value="1"/>
</dbReference>
<proteinExistence type="evidence at transcript level"/>
<accession>I3SCP3</accession>
<dbReference type="GO" id="GO:0030246">
    <property type="term" value="F:carbohydrate binding"/>
    <property type="evidence" value="ECO:0007669"/>
    <property type="project" value="UniProtKB-KW"/>
</dbReference>
<dbReference type="InterPro" id="IPR013320">
    <property type="entry name" value="ConA-like_dom_sf"/>
</dbReference>
<dbReference type="CDD" id="cd06899">
    <property type="entry name" value="lectin_legume_LecRK_Arcelin_ConA"/>
    <property type="match status" value="1"/>
</dbReference>
<keyword evidence="2" id="KW-0479">Metal-binding</keyword>
<dbReference type="InterPro" id="IPR019825">
    <property type="entry name" value="Lectin_legB_Mn/Ca_BS"/>
</dbReference>
<dbReference type="RefSeq" id="XP_057433418.1">
    <property type="nucleotide sequence ID" value="XM_057577435.1"/>
</dbReference>
<evidence type="ECO:0000256" key="3">
    <source>
        <dbReference type="ARBA" id="ARBA00022734"/>
    </source>
</evidence>
<dbReference type="PROSITE" id="PS00308">
    <property type="entry name" value="LECTIN_LEGUME_ALPHA"/>
    <property type="match status" value="1"/>
</dbReference>
<dbReference type="OrthoDB" id="2014373at2759"/>
<evidence type="ECO:0000256" key="5">
    <source>
        <dbReference type="SAM" id="SignalP"/>
    </source>
</evidence>
<dbReference type="PROSITE" id="PS00307">
    <property type="entry name" value="LECTIN_LEGUME_BETA"/>
    <property type="match status" value="1"/>
</dbReference>
<name>I3SCP3_LOTJA</name>
<dbReference type="GO" id="GO:0046872">
    <property type="term" value="F:metal ion binding"/>
    <property type="evidence" value="ECO:0007669"/>
    <property type="project" value="UniProtKB-KW"/>
</dbReference>
<feature type="domain" description="Legume lectin" evidence="6">
    <location>
        <begin position="32"/>
        <end position="258"/>
    </location>
</feature>
<dbReference type="KEGG" id="lja:130726202"/>
<keyword evidence="3" id="KW-0430">Lectin</keyword>
<protein>
    <recommendedName>
        <fullName evidence="6">Legume lectin domain-containing protein</fullName>
    </recommendedName>
</protein>
<evidence type="ECO:0000313" key="7">
    <source>
        <dbReference type="EMBL" id="AFK38035.1"/>
    </source>
</evidence>
<dbReference type="GeneID" id="130726202"/>
<evidence type="ECO:0000256" key="4">
    <source>
        <dbReference type="ARBA" id="ARBA00022837"/>
    </source>
</evidence>
<dbReference type="InterPro" id="IPR000985">
    <property type="entry name" value="Lectin_LegA_CS"/>
</dbReference>
<dbReference type="InterPro" id="IPR016363">
    <property type="entry name" value="L-lectin"/>
</dbReference>
<dbReference type="Pfam" id="PF00139">
    <property type="entry name" value="Lectin_legB"/>
    <property type="match status" value="1"/>
</dbReference>
<dbReference type="PANTHER" id="PTHR32401:SF45">
    <property type="entry name" value="LECTIN"/>
    <property type="match status" value="1"/>
</dbReference>